<comment type="caution">
    <text evidence="5">The sequence shown here is derived from an EMBL/GenBank/DDBJ whole genome shotgun (WGS) entry which is preliminary data.</text>
</comment>
<dbReference type="PROSITE" id="PS50949">
    <property type="entry name" value="HTH_GNTR"/>
    <property type="match status" value="1"/>
</dbReference>
<dbReference type="InterPro" id="IPR000524">
    <property type="entry name" value="Tscrpt_reg_HTH_GntR"/>
</dbReference>
<evidence type="ECO:0000256" key="1">
    <source>
        <dbReference type="ARBA" id="ARBA00023015"/>
    </source>
</evidence>
<proteinExistence type="predicted"/>
<dbReference type="InterPro" id="IPR011711">
    <property type="entry name" value="GntR_C"/>
</dbReference>
<dbReference type="GO" id="GO:0003700">
    <property type="term" value="F:DNA-binding transcription factor activity"/>
    <property type="evidence" value="ECO:0007669"/>
    <property type="project" value="InterPro"/>
</dbReference>
<keyword evidence="3" id="KW-0804">Transcription</keyword>
<organism evidence="5 6">
    <name type="scientific">Terracoccus luteus</name>
    <dbReference type="NCBI Taxonomy" id="53356"/>
    <lineage>
        <taxon>Bacteria</taxon>
        <taxon>Bacillati</taxon>
        <taxon>Actinomycetota</taxon>
        <taxon>Actinomycetes</taxon>
        <taxon>Micrococcales</taxon>
        <taxon>Intrasporangiaceae</taxon>
        <taxon>Terracoccus</taxon>
    </lineage>
</organism>
<dbReference type="Proteomes" id="UP000590811">
    <property type="component" value="Unassembled WGS sequence"/>
</dbReference>
<sequence>MSDESRAVPMSVAASRPRGSDVVAQIKQYILDQRLRPGDLLPTESELTAAIGASRTSVREAIKSLSALDIVEVRHGHGSYVGNLSMNALVESLAFRGLLSTGTDGKVMADVVDIRQMLEQGLSPLMIETLDDIELANLRELAVRMRRLAMEGRPYVDEDRAFHIRLMRAIGNDLVVQLTEAFWQVQARVSPTLDVEPSDWLRTAEAHEEIVDALTARDADRLRAAFAVHYDPIRRTIADLYPAGEAGSTTSGADTVEEVS</sequence>
<evidence type="ECO:0000259" key="4">
    <source>
        <dbReference type="PROSITE" id="PS50949"/>
    </source>
</evidence>
<dbReference type="SUPFAM" id="SSF48008">
    <property type="entry name" value="GntR ligand-binding domain-like"/>
    <property type="match status" value="1"/>
</dbReference>
<dbReference type="InterPro" id="IPR036390">
    <property type="entry name" value="WH_DNA-bd_sf"/>
</dbReference>
<dbReference type="InterPro" id="IPR008920">
    <property type="entry name" value="TF_FadR/GntR_C"/>
</dbReference>
<reference evidence="5 6" key="1">
    <citation type="submission" date="2020-08" db="EMBL/GenBank/DDBJ databases">
        <title>Genomic Encyclopedia of Type Strains, Phase IV (KMG-V): Genome sequencing to study the core and pangenomes of soil and plant-associated prokaryotes.</title>
        <authorList>
            <person name="Whitman W."/>
        </authorList>
    </citation>
    <scope>NUCLEOTIDE SEQUENCE [LARGE SCALE GENOMIC DNA]</scope>
    <source>
        <strain evidence="5 6">B3ACCR2</strain>
    </source>
</reference>
<dbReference type="EMBL" id="JACHVT010000009">
    <property type="protein sequence ID" value="MBB2988335.1"/>
    <property type="molecule type" value="Genomic_DNA"/>
</dbReference>
<gene>
    <name evidence="5" type="ORF">FHW14_003529</name>
</gene>
<evidence type="ECO:0000313" key="6">
    <source>
        <dbReference type="Proteomes" id="UP000590811"/>
    </source>
</evidence>
<protein>
    <submittedName>
        <fullName evidence="5">DNA-binding FadR family transcriptional regulator</fullName>
    </submittedName>
</protein>
<evidence type="ECO:0000256" key="2">
    <source>
        <dbReference type="ARBA" id="ARBA00023125"/>
    </source>
</evidence>
<keyword evidence="1" id="KW-0805">Transcription regulation</keyword>
<dbReference type="CDD" id="cd07377">
    <property type="entry name" value="WHTH_GntR"/>
    <property type="match status" value="1"/>
</dbReference>
<evidence type="ECO:0000313" key="5">
    <source>
        <dbReference type="EMBL" id="MBB2988335.1"/>
    </source>
</evidence>
<dbReference type="PANTHER" id="PTHR43537">
    <property type="entry name" value="TRANSCRIPTIONAL REGULATOR, GNTR FAMILY"/>
    <property type="match status" value="1"/>
</dbReference>
<dbReference type="Pfam" id="PF00392">
    <property type="entry name" value="GntR"/>
    <property type="match status" value="1"/>
</dbReference>
<keyword evidence="2 5" id="KW-0238">DNA-binding</keyword>
<dbReference type="AlphaFoldDB" id="A0A839Q1Z0"/>
<dbReference type="RefSeq" id="WP_184511306.1">
    <property type="nucleotide sequence ID" value="NZ_JACHVT010000009.1"/>
</dbReference>
<dbReference type="GO" id="GO:0003677">
    <property type="term" value="F:DNA binding"/>
    <property type="evidence" value="ECO:0007669"/>
    <property type="project" value="UniProtKB-KW"/>
</dbReference>
<dbReference type="SMART" id="SM00895">
    <property type="entry name" value="FCD"/>
    <property type="match status" value="1"/>
</dbReference>
<dbReference type="PANTHER" id="PTHR43537:SF5">
    <property type="entry name" value="UXU OPERON TRANSCRIPTIONAL REGULATOR"/>
    <property type="match status" value="1"/>
</dbReference>
<dbReference type="InterPro" id="IPR036388">
    <property type="entry name" value="WH-like_DNA-bd_sf"/>
</dbReference>
<name>A0A839Q1Z0_9MICO</name>
<dbReference type="PRINTS" id="PR00035">
    <property type="entry name" value="HTHGNTR"/>
</dbReference>
<feature type="domain" description="HTH gntR-type" evidence="4">
    <location>
        <begin position="16"/>
        <end position="84"/>
    </location>
</feature>
<dbReference type="Gene3D" id="1.20.120.530">
    <property type="entry name" value="GntR ligand-binding domain-like"/>
    <property type="match status" value="1"/>
</dbReference>
<accession>A0A839Q1Z0</accession>
<dbReference type="Gene3D" id="1.10.10.10">
    <property type="entry name" value="Winged helix-like DNA-binding domain superfamily/Winged helix DNA-binding domain"/>
    <property type="match status" value="1"/>
</dbReference>
<dbReference type="Pfam" id="PF07729">
    <property type="entry name" value="FCD"/>
    <property type="match status" value="1"/>
</dbReference>
<dbReference type="SMART" id="SM00345">
    <property type="entry name" value="HTH_GNTR"/>
    <property type="match status" value="1"/>
</dbReference>
<dbReference type="SUPFAM" id="SSF46785">
    <property type="entry name" value="Winged helix' DNA-binding domain"/>
    <property type="match status" value="1"/>
</dbReference>
<evidence type="ECO:0000256" key="3">
    <source>
        <dbReference type="ARBA" id="ARBA00023163"/>
    </source>
</evidence>